<keyword evidence="2" id="KW-0813">Transport</keyword>
<dbReference type="InterPro" id="IPR027417">
    <property type="entry name" value="P-loop_NTPase"/>
</dbReference>
<dbReference type="Proteomes" id="UP000503336">
    <property type="component" value="Chromosome"/>
</dbReference>
<keyword evidence="3" id="KW-0547">Nucleotide-binding</keyword>
<evidence type="ECO:0000259" key="5">
    <source>
        <dbReference type="PROSITE" id="PS50893"/>
    </source>
</evidence>
<dbReference type="PANTHER" id="PTHR42788">
    <property type="entry name" value="TAURINE IMPORT ATP-BINDING PROTEIN-RELATED"/>
    <property type="match status" value="1"/>
</dbReference>
<dbReference type="GO" id="GO:0005524">
    <property type="term" value="F:ATP binding"/>
    <property type="evidence" value="ECO:0007669"/>
    <property type="project" value="UniProtKB-KW"/>
</dbReference>
<dbReference type="KEGG" id="hdh:G5B40_15730"/>
<dbReference type="PROSITE" id="PS50893">
    <property type="entry name" value="ABC_TRANSPORTER_2"/>
    <property type="match status" value="1"/>
</dbReference>
<dbReference type="InterPro" id="IPR050166">
    <property type="entry name" value="ABC_transporter_ATP-bind"/>
</dbReference>
<dbReference type="InterPro" id="IPR003593">
    <property type="entry name" value="AAA+_ATPase"/>
</dbReference>
<dbReference type="AlphaFoldDB" id="A0A7L5BXV4"/>
<evidence type="ECO:0000256" key="1">
    <source>
        <dbReference type="ARBA" id="ARBA00005417"/>
    </source>
</evidence>
<feature type="domain" description="ABC transporter" evidence="5">
    <location>
        <begin position="6"/>
        <end position="242"/>
    </location>
</feature>
<gene>
    <name evidence="6" type="ORF">G5B40_15730</name>
</gene>
<dbReference type="RefSeq" id="WP_165100457.1">
    <property type="nucleotide sequence ID" value="NZ_CP049056.1"/>
</dbReference>
<proteinExistence type="inferred from homology"/>
<evidence type="ECO:0000256" key="2">
    <source>
        <dbReference type="ARBA" id="ARBA00022448"/>
    </source>
</evidence>
<dbReference type="InterPro" id="IPR003439">
    <property type="entry name" value="ABC_transporter-like_ATP-bd"/>
</dbReference>
<keyword evidence="4 6" id="KW-0067">ATP-binding</keyword>
<dbReference type="SMART" id="SM00382">
    <property type="entry name" value="AAA"/>
    <property type="match status" value="1"/>
</dbReference>
<dbReference type="CDD" id="cd03293">
    <property type="entry name" value="ABC_NrtD_SsuB_transporters"/>
    <property type="match status" value="1"/>
</dbReference>
<evidence type="ECO:0000313" key="7">
    <source>
        <dbReference type="Proteomes" id="UP000503336"/>
    </source>
</evidence>
<organism evidence="6 7">
    <name type="scientific">Pikeienuella piscinae</name>
    <dbReference type="NCBI Taxonomy" id="2748098"/>
    <lineage>
        <taxon>Bacteria</taxon>
        <taxon>Pseudomonadati</taxon>
        <taxon>Pseudomonadota</taxon>
        <taxon>Alphaproteobacteria</taxon>
        <taxon>Rhodobacterales</taxon>
        <taxon>Paracoccaceae</taxon>
        <taxon>Pikeienuella</taxon>
    </lineage>
</organism>
<sequence>MNETGITFENVRRNFRRADGREVVAVSDVSVEIKAGEFVCLVGPSGCGKTTLLQLVSGLLSPTAGAITVGGAPISGPGPDRGFVFQKDSVFPWMRVIDNVEYGLKRRGMPHDERRERALRYLDLVGLSDVAKAWPKELSGGMLKRVAIATVFANDSGVLLLDEPFGALDYVTKRQLHDVLLDLWVDAGRERRRTILFVTHDVDEALLLSDRILVVKQGAMADDIALKAERPRGVDSLASAELLAIKHRLLAHLGLEPATGSEA</sequence>
<dbReference type="GO" id="GO:0016887">
    <property type="term" value="F:ATP hydrolysis activity"/>
    <property type="evidence" value="ECO:0007669"/>
    <property type="project" value="InterPro"/>
</dbReference>
<dbReference type="Gene3D" id="3.40.50.300">
    <property type="entry name" value="P-loop containing nucleotide triphosphate hydrolases"/>
    <property type="match status" value="1"/>
</dbReference>
<accession>A0A7L5BXV4</accession>
<name>A0A7L5BXV4_9RHOB</name>
<dbReference type="PROSITE" id="PS00211">
    <property type="entry name" value="ABC_TRANSPORTER_1"/>
    <property type="match status" value="1"/>
</dbReference>
<dbReference type="PANTHER" id="PTHR42788:SF13">
    <property type="entry name" value="ALIPHATIC SULFONATES IMPORT ATP-BINDING PROTEIN SSUB"/>
    <property type="match status" value="1"/>
</dbReference>
<keyword evidence="7" id="KW-1185">Reference proteome</keyword>
<protein>
    <submittedName>
        <fullName evidence="6">ABC transporter ATP-binding protein</fullName>
    </submittedName>
</protein>
<evidence type="ECO:0000256" key="4">
    <source>
        <dbReference type="ARBA" id="ARBA00022840"/>
    </source>
</evidence>
<dbReference type="SUPFAM" id="SSF52540">
    <property type="entry name" value="P-loop containing nucleoside triphosphate hydrolases"/>
    <property type="match status" value="1"/>
</dbReference>
<reference evidence="6 7" key="1">
    <citation type="submission" date="2020-02" db="EMBL/GenBank/DDBJ databases">
        <title>complete genome sequence of Rhodobacteraceae bacterium.</title>
        <authorList>
            <person name="Park J."/>
            <person name="Kim Y.-S."/>
            <person name="Kim K.-H."/>
        </authorList>
    </citation>
    <scope>NUCLEOTIDE SEQUENCE [LARGE SCALE GENOMIC DNA]</scope>
    <source>
        <strain evidence="6 7">RR4-56</strain>
    </source>
</reference>
<evidence type="ECO:0000313" key="6">
    <source>
        <dbReference type="EMBL" id="QIE56755.1"/>
    </source>
</evidence>
<evidence type="ECO:0000256" key="3">
    <source>
        <dbReference type="ARBA" id="ARBA00022741"/>
    </source>
</evidence>
<comment type="similarity">
    <text evidence="1">Belongs to the ABC transporter superfamily.</text>
</comment>
<dbReference type="Pfam" id="PF00005">
    <property type="entry name" value="ABC_tran"/>
    <property type="match status" value="1"/>
</dbReference>
<dbReference type="EMBL" id="CP049056">
    <property type="protein sequence ID" value="QIE56755.1"/>
    <property type="molecule type" value="Genomic_DNA"/>
</dbReference>
<dbReference type="InterPro" id="IPR017871">
    <property type="entry name" value="ABC_transporter-like_CS"/>
</dbReference>